<dbReference type="Gene3D" id="3.30.9.10">
    <property type="entry name" value="D-Amino Acid Oxidase, subunit A, domain 2"/>
    <property type="match status" value="2"/>
</dbReference>
<dbReference type="EMBL" id="CAMXCM010000002">
    <property type="protein sequence ID" value="CAI3936295.1"/>
    <property type="molecule type" value="Genomic_DNA"/>
</dbReference>
<dbReference type="InterPro" id="IPR006076">
    <property type="entry name" value="FAD-dep_OxRdtase"/>
</dbReference>
<keyword evidence="6" id="KW-1185">Reference proteome</keyword>
<dbReference type="GO" id="GO:0016491">
    <property type="term" value="F:oxidoreductase activity"/>
    <property type="evidence" value="ECO:0007669"/>
    <property type="project" value="UniProtKB-KW"/>
</dbReference>
<dbReference type="Gene3D" id="3.50.50.60">
    <property type="entry name" value="FAD/NAD(P)-binding domain"/>
    <property type="match status" value="2"/>
</dbReference>
<evidence type="ECO:0000313" key="3">
    <source>
        <dbReference type="EMBL" id="CAI3936295.1"/>
    </source>
</evidence>
<evidence type="ECO:0000313" key="4">
    <source>
        <dbReference type="EMBL" id="CAI3947157.1"/>
    </source>
</evidence>
<sequence length="304" mass="33417">MSSWSVIGSGVTGLCVATMLSEYNEKVEVIESPDVKTASLLAGGMLAPFCEGESAPDIVVEYGMTAIEWWSNHVSSVKKTGTLVLAPARDTVELKNFASKTQSHTWVAPESLESDLSNRFSQGLFFPEEAHLDPRLSLKELRSTLIEKGVVFHTNKPSGKIVDCTGISAEKTLPNLRAVRGEMLIFESHDVSFSRSIRLLHPRFPCYLVPRHNGQFMLGATMVESHDGSSISAKALIEMLGSAYAIHPAFAEARLVETGTGLRPSFPNNVPEITYQDGCFFINGMYRHGFLLAPYMAQQFVKKL</sequence>
<dbReference type="Proteomes" id="UP001154259">
    <property type="component" value="Unassembled WGS sequence"/>
</dbReference>
<accession>A0A9W4TNU7</accession>
<comment type="caution">
    <text evidence="3">The sequence shown here is derived from an EMBL/GenBank/DDBJ whole genome shotgun (WGS) entry which is preliminary data.</text>
</comment>
<name>A0A9W4TNU7_9PROT</name>
<dbReference type="InterPro" id="IPR036188">
    <property type="entry name" value="FAD/NAD-bd_sf"/>
</dbReference>
<organism evidence="3 5">
    <name type="scientific">Commensalibacter communis</name>
    <dbReference type="NCBI Taxonomy" id="2972786"/>
    <lineage>
        <taxon>Bacteria</taxon>
        <taxon>Pseudomonadati</taxon>
        <taxon>Pseudomonadota</taxon>
        <taxon>Alphaproteobacteria</taxon>
        <taxon>Acetobacterales</taxon>
        <taxon>Acetobacteraceae</taxon>
    </lineage>
</organism>
<evidence type="ECO:0000256" key="1">
    <source>
        <dbReference type="ARBA" id="ARBA00023002"/>
    </source>
</evidence>
<dbReference type="PANTHER" id="PTHR13847">
    <property type="entry name" value="SARCOSINE DEHYDROGENASE-RELATED"/>
    <property type="match status" value="1"/>
</dbReference>
<evidence type="ECO:0000313" key="6">
    <source>
        <dbReference type="Proteomes" id="UP001154259"/>
    </source>
</evidence>
<dbReference type="AlphaFoldDB" id="A0A9W4TNU7"/>
<dbReference type="EMBL" id="CAMXCS010000002">
    <property type="protein sequence ID" value="CAI3947157.1"/>
    <property type="molecule type" value="Genomic_DNA"/>
</dbReference>
<dbReference type="Proteomes" id="UP001154255">
    <property type="component" value="Unassembled WGS sequence"/>
</dbReference>
<evidence type="ECO:0000259" key="2">
    <source>
        <dbReference type="Pfam" id="PF01266"/>
    </source>
</evidence>
<dbReference type="RefSeq" id="WP_271789898.1">
    <property type="nucleotide sequence ID" value="NZ_CAMXCM010000002.1"/>
</dbReference>
<proteinExistence type="predicted"/>
<dbReference type="Pfam" id="PF01266">
    <property type="entry name" value="DAO"/>
    <property type="match status" value="1"/>
</dbReference>
<dbReference type="SUPFAM" id="SSF51971">
    <property type="entry name" value="Nucleotide-binding domain"/>
    <property type="match status" value="1"/>
</dbReference>
<dbReference type="GO" id="GO:0005737">
    <property type="term" value="C:cytoplasm"/>
    <property type="evidence" value="ECO:0007669"/>
    <property type="project" value="TreeGrafter"/>
</dbReference>
<reference evidence="3" key="1">
    <citation type="submission" date="2022-10" db="EMBL/GenBank/DDBJ databases">
        <authorList>
            <person name="Botero Cardona J."/>
        </authorList>
    </citation>
    <scope>NUCLEOTIDE SEQUENCE</scope>
    <source>
        <strain evidence="3">LMG 31819</strain>
        <strain evidence="4">R-53529</strain>
    </source>
</reference>
<feature type="domain" description="FAD dependent oxidoreductase" evidence="2">
    <location>
        <begin position="6"/>
        <end position="299"/>
    </location>
</feature>
<evidence type="ECO:0000313" key="5">
    <source>
        <dbReference type="Proteomes" id="UP001154255"/>
    </source>
</evidence>
<dbReference type="PANTHER" id="PTHR13847:SF289">
    <property type="entry name" value="GLYCINE OXIDASE"/>
    <property type="match status" value="1"/>
</dbReference>
<protein>
    <submittedName>
        <fullName evidence="3 4">Glycine/D-amino acid oxidase (Deaminating) (DadA)</fullName>
    </submittedName>
</protein>
<dbReference type="SUPFAM" id="SSF54373">
    <property type="entry name" value="FAD-linked reductases, C-terminal domain"/>
    <property type="match status" value="1"/>
</dbReference>
<gene>
    <name evidence="4" type="ORF">R53529_LOCUS1475</name>
    <name evidence="3" type="ORF">R53530_LOCUS958</name>
</gene>
<keyword evidence="1" id="KW-0560">Oxidoreductase</keyword>